<gene>
    <name evidence="1" type="ORF">RCL2_000394700</name>
</gene>
<reference evidence="1" key="1">
    <citation type="submission" date="2019-10" db="EMBL/GenBank/DDBJ databases">
        <title>Conservation and host-specific expression of non-tandemly repeated heterogenous ribosome RNA gene in arbuscular mycorrhizal fungi.</title>
        <authorList>
            <person name="Maeda T."/>
            <person name="Kobayashi Y."/>
            <person name="Nakagawa T."/>
            <person name="Ezawa T."/>
            <person name="Yamaguchi K."/>
            <person name="Bino T."/>
            <person name="Nishimoto Y."/>
            <person name="Shigenobu S."/>
            <person name="Kawaguchi M."/>
        </authorList>
    </citation>
    <scope>NUCLEOTIDE SEQUENCE</scope>
    <source>
        <strain evidence="1">HR1</strain>
    </source>
</reference>
<proteinExistence type="predicted"/>
<organism evidence="1 2">
    <name type="scientific">Rhizophagus clarus</name>
    <dbReference type="NCBI Taxonomy" id="94130"/>
    <lineage>
        <taxon>Eukaryota</taxon>
        <taxon>Fungi</taxon>
        <taxon>Fungi incertae sedis</taxon>
        <taxon>Mucoromycota</taxon>
        <taxon>Glomeromycotina</taxon>
        <taxon>Glomeromycetes</taxon>
        <taxon>Glomerales</taxon>
        <taxon>Glomeraceae</taxon>
        <taxon>Rhizophagus</taxon>
    </lineage>
</organism>
<evidence type="ECO:0000313" key="1">
    <source>
        <dbReference type="EMBL" id="GES76545.1"/>
    </source>
</evidence>
<name>A0A8H3KZC1_9GLOM</name>
<sequence>MNIYALFTFRIRGIVDQGMFIIKEESKNDQRSNWKLLYYQSISVMNICALFHIHDRGIRGVLKNHYNTNHILL</sequence>
<comment type="caution">
    <text evidence="1">The sequence shown here is derived from an EMBL/GenBank/DDBJ whole genome shotgun (WGS) entry which is preliminary data.</text>
</comment>
<evidence type="ECO:0000313" key="2">
    <source>
        <dbReference type="Proteomes" id="UP000615446"/>
    </source>
</evidence>
<dbReference type="AlphaFoldDB" id="A0A8H3KZC1"/>
<accession>A0A8H3KZC1</accession>
<protein>
    <submittedName>
        <fullName evidence="1">Uncharacterized protein</fullName>
    </submittedName>
</protein>
<dbReference type="EMBL" id="BLAL01000022">
    <property type="protein sequence ID" value="GES76545.1"/>
    <property type="molecule type" value="Genomic_DNA"/>
</dbReference>
<dbReference type="Proteomes" id="UP000615446">
    <property type="component" value="Unassembled WGS sequence"/>
</dbReference>